<protein>
    <submittedName>
        <fullName evidence="2">Uncharacterized protein</fullName>
    </submittedName>
</protein>
<dbReference type="GO" id="GO:0035861">
    <property type="term" value="C:site of double-strand break"/>
    <property type="evidence" value="ECO:0007669"/>
    <property type="project" value="TreeGrafter"/>
</dbReference>
<dbReference type="Gene3D" id="1.10.472.10">
    <property type="entry name" value="Cyclin-like"/>
    <property type="match status" value="2"/>
</dbReference>
<dbReference type="GO" id="GO:0007131">
    <property type="term" value="P:reciprocal meiotic recombination"/>
    <property type="evidence" value="ECO:0007669"/>
    <property type="project" value="TreeGrafter"/>
</dbReference>
<dbReference type="Ensembl" id="ENSPMGT00000028196.1">
    <property type="protein sequence ID" value="ENSPMGP00000026476.1"/>
    <property type="gene ID" value="ENSPMGG00000021354.1"/>
</dbReference>
<name>A0A3B4BD73_9GOBI</name>
<keyword evidence="1" id="KW-1133">Transmembrane helix</keyword>
<reference evidence="2" key="2">
    <citation type="submission" date="2025-09" db="UniProtKB">
        <authorList>
            <consortium name="Ensembl"/>
        </authorList>
    </citation>
    <scope>IDENTIFICATION</scope>
</reference>
<dbReference type="SUPFAM" id="SSF47954">
    <property type="entry name" value="Cyclin-like"/>
    <property type="match status" value="1"/>
</dbReference>
<proteinExistence type="predicted"/>
<feature type="transmembrane region" description="Helical" evidence="1">
    <location>
        <begin position="250"/>
        <end position="270"/>
    </location>
</feature>
<accession>A0A3B4BD73</accession>
<keyword evidence="3" id="KW-1185">Reference proteome</keyword>
<evidence type="ECO:0000256" key="1">
    <source>
        <dbReference type="SAM" id="Phobius"/>
    </source>
</evidence>
<dbReference type="STRING" id="409849.ENSPMGP00000026476"/>
<dbReference type="InterPro" id="IPR036915">
    <property type="entry name" value="Cyclin-like_sf"/>
</dbReference>
<dbReference type="PANTHER" id="PTHR21615:SF2">
    <property type="entry name" value="CYCLIN N-TERMINAL DOMAIN-CONTAINING PROTEIN 1"/>
    <property type="match status" value="1"/>
</dbReference>
<evidence type="ECO:0000313" key="3">
    <source>
        <dbReference type="Proteomes" id="UP000261520"/>
    </source>
</evidence>
<feature type="transmembrane region" description="Helical" evidence="1">
    <location>
        <begin position="282"/>
        <end position="300"/>
    </location>
</feature>
<keyword evidence="1" id="KW-0472">Membrane</keyword>
<dbReference type="PANTHER" id="PTHR21615">
    <property type="entry name" value="CYCLIN N-TERMINAL DOMAIN-CONTAINING PROTEIN 1"/>
    <property type="match status" value="1"/>
</dbReference>
<evidence type="ECO:0000313" key="2">
    <source>
        <dbReference type="Ensembl" id="ENSPMGP00000026476.1"/>
    </source>
</evidence>
<dbReference type="AlphaFoldDB" id="A0A3B4BD73"/>
<organism evidence="2 3">
    <name type="scientific">Periophthalmus magnuspinnatus</name>
    <dbReference type="NCBI Taxonomy" id="409849"/>
    <lineage>
        <taxon>Eukaryota</taxon>
        <taxon>Metazoa</taxon>
        <taxon>Chordata</taxon>
        <taxon>Craniata</taxon>
        <taxon>Vertebrata</taxon>
        <taxon>Euteleostomi</taxon>
        <taxon>Actinopterygii</taxon>
        <taxon>Neopterygii</taxon>
        <taxon>Teleostei</taxon>
        <taxon>Neoteleostei</taxon>
        <taxon>Acanthomorphata</taxon>
        <taxon>Gobiaria</taxon>
        <taxon>Gobiiformes</taxon>
        <taxon>Gobioidei</taxon>
        <taxon>Gobiidae</taxon>
        <taxon>Oxudercinae</taxon>
        <taxon>Periophthalmus</taxon>
    </lineage>
</organism>
<reference evidence="2" key="1">
    <citation type="submission" date="2025-08" db="UniProtKB">
        <authorList>
            <consortium name="Ensembl"/>
        </authorList>
    </citation>
    <scope>IDENTIFICATION</scope>
</reference>
<dbReference type="Proteomes" id="UP000261520">
    <property type="component" value="Unplaced"/>
</dbReference>
<sequence>MAKTNRYSSQQSNELNVCKFRLASFDLLTDFLEKLNKENKNKLNSLSKCSGNFRHSTLCAIKINNQLYLIPRISLILLLFSSFMIKHLTHLLTTPSLQGASGIPPISYEDAVLDLVKEKFPFIIFSCVQLASKMSLHVNIIDNNTAVHFLQSLGFTATKKYLLDSELMVLKGLDFKLEVANPLIYVEILLEVLGYNKPSVPIEHIYDLCQQVLQFVVLERFTIYDSLLMVITRSQVVPTDKKFVTVTEDWMLLGVAVIAAALYIFHISQWEEVVRELSNTTGISWRTIMDFAVVILLHLTDSSGL</sequence>
<keyword evidence="1" id="KW-0812">Transmembrane</keyword>